<dbReference type="InterPro" id="IPR017583">
    <property type="entry name" value="Tagatose/fructose_Pkinase"/>
</dbReference>
<evidence type="ECO:0000256" key="7">
    <source>
        <dbReference type="PIRNR" id="PIRNR000535"/>
    </source>
</evidence>
<dbReference type="PANTHER" id="PTHR46566:SF2">
    <property type="entry name" value="ATP-DEPENDENT 6-PHOSPHOFRUCTOKINASE ISOZYME 2"/>
    <property type="match status" value="1"/>
</dbReference>
<dbReference type="GO" id="GO:0044281">
    <property type="term" value="P:small molecule metabolic process"/>
    <property type="evidence" value="ECO:0007669"/>
    <property type="project" value="UniProtKB-ARBA"/>
</dbReference>
<evidence type="ECO:0000313" key="13">
    <source>
        <dbReference type="Proteomes" id="UP000288943"/>
    </source>
</evidence>
<dbReference type="PROSITE" id="PS00584">
    <property type="entry name" value="PFKB_KINASES_2"/>
    <property type="match status" value="1"/>
</dbReference>
<comment type="pathway">
    <text evidence="7">Carbohydrate metabolism; D-tagatose 6-phosphate degradation; D-glyceraldehyde 3-phosphate and glycerone phosphate from D-tagatose 6-phosphate: step 1/2.</text>
</comment>
<evidence type="ECO:0000256" key="2">
    <source>
        <dbReference type="ARBA" id="ARBA00022679"/>
    </source>
</evidence>
<dbReference type="GO" id="GO:2001059">
    <property type="term" value="P:D-tagatose 6-phosphate catabolic process"/>
    <property type="evidence" value="ECO:0007669"/>
    <property type="project" value="UniProtKB-UniPathway"/>
</dbReference>
<dbReference type="InterPro" id="IPR002173">
    <property type="entry name" value="Carboh/pur_kinase_PfkB_CS"/>
</dbReference>
<reference evidence="11 14" key="2">
    <citation type="submission" date="2022-05" db="EMBL/GenBank/DDBJ databases">
        <title>Genome Sequencing of Bee-Associated Microbes.</title>
        <authorList>
            <person name="Dunlap C."/>
        </authorList>
    </citation>
    <scope>NUCLEOTIDE SEQUENCE [LARGE SCALE GENOMIC DNA]</scope>
    <source>
        <strain evidence="11 14">NRRL B-23120</strain>
    </source>
</reference>
<keyword evidence="4 8" id="KW-0418">Kinase</keyword>
<dbReference type="PIRSF" id="PIRSF000535">
    <property type="entry name" value="1PFK/6PFK/LacC"/>
    <property type="match status" value="1"/>
</dbReference>
<proteinExistence type="inferred from homology"/>
<dbReference type="CDD" id="cd01164">
    <property type="entry name" value="FruK_PfkB_like"/>
    <property type="match status" value="1"/>
</dbReference>
<comment type="function">
    <text evidence="9">Catalyzes the ATP-dependent phosphorylation of fructose-l-phosphate to fructose-l,6-bisphosphate.</text>
</comment>
<dbReference type="OrthoDB" id="9801219at2"/>
<dbReference type="InterPro" id="IPR022463">
    <property type="entry name" value="1-PFruKinase"/>
</dbReference>
<dbReference type="RefSeq" id="WP_042230822.1">
    <property type="nucleotide sequence ID" value="NZ_CP026520.1"/>
</dbReference>
<dbReference type="InterPro" id="IPR011611">
    <property type="entry name" value="PfkB_dom"/>
</dbReference>
<reference evidence="12 13" key="1">
    <citation type="submission" date="2018-01" db="EMBL/GenBank/DDBJ databases">
        <title>The whole genome sequencing and assembly of Paenibacillus chitinolyticus KCCM 41400 strain.</title>
        <authorList>
            <person name="Kim J.-Y."/>
            <person name="Park M.-K."/>
            <person name="Lee Y.-J."/>
            <person name="Yi H."/>
            <person name="Bahn Y.-S."/>
            <person name="Kim J.F."/>
            <person name="Lee D.-W."/>
        </authorList>
    </citation>
    <scope>NUCLEOTIDE SEQUENCE [LARGE SCALE GENOMIC DNA]</scope>
    <source>
        <strain evidence="12 13">KCCM 41400</strain>
    </source>
</reference>
<comment type="catalytic activity">
    <reaction evidence="7">
        <text>D-tagatofuranose 6-phosphate + ATP = D-tagatofuranose 1,6-bisphosphate + ADP + H(+)</text>
        <dbReference type="Rhea" id="RHEA:12420"/>
        <dbReference type="ChEBI" id="CHEBI:15378"/>
        <dbReference type="ChEBI" id="CHEBI:30616"/>
        <dbReference type="ChEBI" id="CHEBI:58694"/>
        <dbReference type="ChEBI" id="CHEBI:58695"/>
        <dbReference type="ChEBI" id="CHEBI:456216"/>
        <dbReference type="EC" id="2.7.1.144"/>
    </reaction>
</comment>
<dbReference type="Pfam" id="PF00294">
    <property type="entry name" value="PfkB"/>
    <property type="match status" value="1"/>
</dbReference>
<evidence type="ECO:0000256" key="8">
    <source>
        <dbReference type="RuleBase" id="RU003704"/>
    </source>
</evidence>
<keyword evidence="3 7" id="KW-0547">Nucleotide-binding</keyword>
<dbReference type="Proteomes" id="UP000288943">
    <property type="component" value="Chromosome"/>
</dbReference>
<dbReference type="GO" id="GO:0005524">
    <property type="term" value="F:ATP binding"/>
    <property type="evidence" value="ECO:0007669"/>
    <property type="project" value="UniProtKB-UniRule"/>
</dbReference>
<dbReference type="Gene3D" id="3.40.1190.20">
    <property type="match status" value="1"/>
</dbReference>
<evidence type="ECO:0000256" key="9">
    <source>
        <dbReference type="RuleBase" id="RU369061"/>
    </source>
</evidence>
<dbReference type="EC" id="2.7.1.144" evidence="7"/>
<evidence type="ECO:0000313" key="14">
    <source>
        <dbReference type="Proteomes" id="UP001527202"/>
    </source>
</evidence>
<dbReference type="GeneID" id="95375188"/>
<keyword evidence="7" id="KW-0423">Lactose metabolism</keyword>
<evidence type="ECO:0000256" key="1">
    <source>
        <dbReference type="ARBA" id="ARBA00005380"/>
    </source>
</evidence>
<gene>
    <name evidence="12" type="primary">pfkB</name>
    <name evidence="11" type="ORF">M5X16_05165</name>
    <name evidence="12" type="ORF">PC41400_10255</name>
</gene>
<dbReference type="UniPathway" id="UPA00704">
    <property type="reaction ID" value="UER00715"/>
</dbReference>
<keyword evidence="5 7" id="KW-0067">ATP-binding</keyword>
<evidence type="ECO:0000256" key="5">
    <source>
        <dbReference type="ARBA" id="ARBA00022840"/>
    </source>
</evidence>
<dbReference type="GO" id="GO:0008662">
    <property type="term" value="F:1-phosphofructokinase activity"/>
    <property type="evidence" value="ECO:0007669"/>
    <property type="project" value="UniProtKB-UniRule"/>
</dbReference>
<keyword evidence="2 7" id="KW-0808">Transferase</keyword>
<comment type="similarity">
    <text evidence="7">Belongs to the carbohydrate kinase PfkB family. LacC subfamily.</text>
</comment>
<accession>A0A410WUS6</accession>
<dbReference type="FunFam" id="3.40.1190.20:FF:000001">
    <property type="entry name" value="Phosphofructokinase"/>
    <property type="match status" value="1"/>
</dbReference>
<dbReference type="GO" id="GO:0016052">
    <property type="term" value="P:carbohydrate catabolic process"/>
    <property type="evidence" value="ECO:0007669"/>
    <property type="project" value="UniProtKB-ARBA"/>
</dbReference>
<dbReference type="PANTHER" id="PTHR46566">
    <property type="entry name" value="1-PHOSPHOFRUCTOKINASE-RELATED"/>
    <property type="match status" value="1"/>
</dbReference>
<dbReference type="GO" id="GO:0005988">
    <property type="term" value="P:lactose metabolic process"/>
    <property type="evidence" value="ECO:0007669"/>
    <property type="project" value="UniProtKB-KW"/>
</dbReference>
<evidence type="ECO:0000256" key="3">
    <source>
        <dbReference type="ARBA" id="ARBA00022741"/>
    </source>
</evidence>
<dbReference type="EMBL" id="CP026520">
    <property type="protein sequence ID" value="QAV18027.1"/>
    <property type="molecule type" value="Genomic_DNA"/>
</dbReference>
<evidence type="ECO:0000313" key="12">
    <source>
        <dbReference type="EMBL" id="QAV18027.1"/>
    </source>
</evidence>
<evidence type="ECO:0000256" key="4">
    <source>
        <dbReference type="ARBA" id="ARBA00022777"/>
    </source>
</evidence>
<dbReference type="SUPFAM" id="SSF53613">
    <property type="entry name" value="Ribokinase-like"/>
    <property type="match status" value="1"/>
</dbReference>
<dbReference type="EMBL" id="JAMDMJ010000004">
    <property type="protein sequence ID" value="MCY9595167.1"/>
    <property type="molecule type" value="Genomic_DNA"/>
</dbReference>
<dbReference type="NCBIfam" id="TIGR03168">
    <property type="entry name" value="1-PFK"/>
    <property type="match status" value="1"/>
</dbReference>
<keyword evidence="14" id="KW-1185">Reference proteome</keyword>
<evidence type="ECO:0000313" key="11">
    <source>
        <dbReference type="EMBL" id="MCY9595167.1"/>
    </source>
</evidence>
<name>A0A410WUS6_9BACL</name>
<dbReference type="NCBIfam" id="TIGR03828">
    <property type="entry name" value="pfkB"/>
    <property type="match status" value="1"/>
</dbReference>
<sequence length="309" mass="32363">MITTVTLNAAIDKTYSVKSFEMDRVSRVTDMIAVPGGKGINVARVARLLGEPVTAAGFVAGFNGQFIRSGLDTEGISHDFTEVPGESRLCLTVLDADNGTQTELLEPGPVIAENSLLTLKEKVKELAGRSTHVCFSGSLPLGCPPSLYAELITLAREAGAEAVLDASGDALAAGLEAMPLLIKPNEHEIVRLLGRPASSDDDLAACIRELMQRGIRHVVVSLGARGALAGSSGRVRRVAIPAIRAVNPVGSGDAMVAGMVTALRQGRSDADVVRFGAACGSANALQKQAGVVTDEDVERIFRDITVTDY</sequence>
<organism evidence="12 13">
    <name type="scientific">Paenibacillus chitinolyticus</name>
    <dbReference type="NCBI Taxonomy" id="79263"/>
    <lineage>
        <taxon>Bacteria</taxon>
        <taxon>Bacillati</taxon>
        <taxon>Bacillota</taxon>
        <taxon>Bacilli</taxon>
        <taxon>Bacillales</taxon>
        <taxon>Paenibacillaceae</taxon>
        <taxon>Paenibacillus</taxon>
    </lineage>
</organism>
<evidence type="ECO:0000256" key="6">
    <source>
        <dbReference type="ARBA" id="ARBA00047745"/>
    </source>
</evidence>
<dbReference type="AlphaFoldDB" id="A0A410WUS6"/>
<dbReference type="GO" id="GO:0009024">
    <property type="term" value="F:tagatose-6-phosphate kinase activity"/>
    <property type="evidence" value="ECO:0007669"/>
    <property type="project" value="UniProtKB-EC"/>
</dbReference>
<dbReference type="InterPro" id="IPR002139">
    <property type="entry name" value="Ribo/fructo_kinase"/>
</dbReference>
<dbReference type="KEGG" id="pchi:PC41400_10255"/>
<dbReference type="GO" id="GO:0005829">
    <property type="term" value="C:cytosol"/>
    <property type="evidence" value="ECO:0007669"/>
    <property type="project" value="TreeGrafter"/>
</dbReference>
<dbReference type="InterPro" id="IPR029056">
    <property type="entry name" value="Ribokinase-like"/>
</dbReference>
<comment type="catalytic activity">
    <reaction evidence="6 9">
        <text>beta-D-fructose 1-phosphate + ATP = beta-D-fructose 1,6-bisphosphate + ADP + H(+)</text>
        <dbReference type="Rhea" id="RHEA:14213"/>
        <dbReference type="ChEBI" id="CHEBI:15378"/>
        <dbReference type="ChEBI" id="CHEBI:30616"/>
        <dbReference type="ChEBI" id="CHEBI:32966"/>
        <dbReference type="ChEBI" id="CHEBI:138881"/>
        <dbReference type="ChEBI" id="CHEBI:456216"/>
        <dbReference type="EC" id="2.7.1.56"/>
    </reaction>
</comment>
<dbReference type="Proteomes" id="UP001527202">
    <property type="component" value="Unassembled WGS sequence"/>
</dbReference>
<protein>
    <recommendedName>
        <fullName evidence="7">Tagatose-6-phosphate kinase</fullName>
        <ecNumber evidence="7">2.7.1.144</ecNumber>
    </recommendedName>
</protein>
<dbReference type="PRINTS" id="PR00990">
    <property type="entry name" value="RIBOKINASE"/>
</dbReference>
<feature type="domain" description="Carbohydrate kinase PfkB" evidence="10">
    <location>
        <begin position="10"/>
        <end position="290"/>
    </location>
</feature>
<comment type="similarity">
    <text evidence="1">Belongs to the carbohydrate kinase pfkB family.</text>
</comment>
<evidence type="ECO:0000259" key="10">
    <source>
        <dbReference type="Pfam" id="PF00294"/>
    </source>
</evidence>